<dbReference type="AlphaFoldDB" id="A0A917IYY4"/>
<gene>
    <name evidence="2" type="ORF">GCM10011379_27620</name>
</gene>
<name>A0A917IYY4_9BACT</name>
<keyword evidence="3" id="KW-1185">Reference proteome</keyword>
<protein>
    <submittedName>
        <fullName evidence="2">3-phytase</fullName>
    </submittedName>
</protein>
<dbReference type="PANTHER" id="PTHR37957">
    <property type="entry name" value="BLR7070 PROTEIN"/>
    <property type="match status" value="1"/>
</dbReference>
<reference evidence="2" key="1">
    <citation type="journal article" date="2014" name="Int. J. Syst. Evol. Microbiol.">
        <title>Complete genome sequence of Corynebacterium casei LMG S-19264T (=DSM 44701T), isolated from a smear-ripened cheese.</title>
        <authorList>
            <consortium name="US DOE Joint Genome Institute (JGI-PGF)"/>
            <person name="Walter F."/>
            <person name="Albersmeier A."/>
            <person name="Kalinowski J."/>
            <person name="Ruckert C."/>
        </authorList>
    </citation>
    <scope>NUCLEOTIDE SEQUENCE</scope>
    <source>
        <strain evidence="2">CGMCC 1.15290</strain>
    </source>
</reference>
<dbReference type="EMBL" id="BMIB01000003">
    <property type="protein sequence ID" value="GGH69877.1"/>
    <property type="molecule type" value="Genomic_DNA"/>
</dbReference>
<accession>A0A917IYY4</accession>
<reference evidence="2" key="2">
    <citation type="submission" date="2020-09" db="EMBL/GenBank/DDBJ databases">
        <authorList>
            <person name="Sun Q."/>
            <person name="Zhou Y."/>
        </authorList>
    </citation>
    <scope>NUCLEOTIDE SEQUENCE</scope>
    <source>
        <strain evidence="2">CGMCC 1.15290</strain>
    </source>
</reference>
<dbReference type="PROSITE" id="PS51257">
    <property type="entry name" value="PROKAR_LIPOPROTEIN"/>
    <property type="match status" value="1"/>
</dbReference>
<feature type="domain" description="Phytase-like" evidence="1">
    <location>
        <begin position="51"/>
        <end position="364"/>
    </location>
</feature>
<sequence length="379" mass="41931">MRSFIVYLTLVTATGCAAHRQAAGSASGTTIASLQLLNEYVLPCPRQFNQTAVGGLSGIDYKAATHQYYLICDDRSDSNYARYYTAAIPFNTKGIDSVQLLAVTTLRQPNGRPYPSLKQGGGPTPDPESIRYHPVNKQWFWSSEGERRVKSGDTVLIHPAIYITNAQGQCTDSLELPARFRMQPTEKGTRQNGTLEGLSFADSYRVLFAAMEEPLYEDGPRATPTAGSYTRLLQWDMTTGKCTAQYAYPLEPIAHAPLAAGKFSVNGISEILAINTHELITIERSFTDGVGFTVRLYLVNLEKATNVTAVASLLEDKNFQPVTKKLLLNTESLNRYIDNIEGITWGPVLPNGHRSLVLVSDNNFNKDEKTQFFLFEVLP</sequence>
<comment type="caution">
    <text evidence="2">The sequence shown here is derived from an EMBL/GenBank/DDBJ whole genome shotgun (WGS) entry which is preliminary data.</text>
</comment>
<evidence type="ECO:0000259" key="1">
    <source>
        <dbReference type="Pfam" id="PF13449"/>
    </source>
</evidence>
<dbReference type="RefSeq" id="WP_188953176.1">
    <property type="nucleotide sequence ID" value="NZ_BMIB01000003.1"/>
</dbReference>
<dbReference type="InterPro" id="IPR027372">
    <property type="entry name" value="Phytase-like_dom"/>
</dbReference>
<evidence type="ECO:0000313" key="3">
    <source>
        <dbReference type="Proteomes" id="UP000627292"/>
    </source>
</evidence>
<dbReference type="Pfam" id="PF13449">
    <property type="entry name" value="Phytase-like"/>
    <property type="match status" value="1"/>
</dbReference>
<proteinExistence type="predicted"/>
<dbReference type="PANTHER" id="PTHR37957:SF1">
    <property type="entry name" value="PHYTASE-LIKE DOMAIN-CONTAINING PROTEIN"/>
    <property type="match status" value="1"/>
</dbReference>
<dbReference type="Proteomes" id="UP000627292">
    <property type="component" value="Unassembled WGS sequence"/>
</dbReference>
<evidence type="ECO:0000313" key="2">
    <source>
        <dbReference type="EMBL" id="GGH69877.1"/>
    </source>
</evidence>
<organism evidence="2 3">
    <name type="scientific">Filimonas zeae</name>
    <dbReference type="NCBI Taxonomy" id="1737353"/>
    <lineage>
        <taxon>Bacteria</taxon>
        <taxon>Pseudomonadati</taxon>
        <taxon>Bacteroidota</taxon>
        <taxon>Chitinophagia</taxon>
        <taxon>Chitinophagales</taxon>
        <taxon>Chitinophagaceae</taxon>
        <taxon>Filimonas</taxon>
    </lineage>
</organism>